<reference evidence="2 3" key="1">
    <citation type="submission" date="2018-08" db="EMBL/GenBank/DDBJ databases">
        <title>Acidipila sp. 4G-K13, an acidobacterium isolated from forest soil.</title>
        <authorList>
            <person name="Gao Z.-H."/>
            <person name="Qiu L.-H."/>
        </authorList>
    </citation>
    <scope>NUCLEOTIDE SEQUENCE [LARGE SCALE GENOMIC DNA]</scope>
    <source>
        <strain evidence="2 3">4G-K13</strain>
    </source>
</reference>
<evidence type="ECO:0008006" key="4">
    <source>
        <dbReference type="Google" id="ProtNLM"/>
    </source>
</evidence>
<gene>
    <name evidence="2" type="ORF">D0Y96_19605</name>
</gene>
<protein>
    <recommendedName>
        <fullName evidence="4">Squalene-hopene cyclase</fullName>
    </recommendedName>
</protein>
<dbReference type="InterPro" id="IPR008930">
    <property type="entry name" value="Terpenoid_cyclase/PrenylTrfase"/>
</dbReference>
<sequence>MKFRALLFPAFAIGVLAGGIAFAGHIQAASAPSWNQAAAAHYLDSRELWWQSWPKAQRDHATVCVSCHTVLPYALARKTLRTPSEEDALAAPERIMFSGIAKRVTLWNDVEPFYKDGKSGPTKSIESRGTEAVLNALILASYDARRGYLTDLTRSAFAEAWALQRHSGENAGAWIWLNFHNAPWESNESEYHGAALAALAVGTAPDDYQNEPEVRTHVKELRGYLGREYGAQPLVNRIVLLWASARLPGLLTAQERASLLQSIAAKQQPDGGWSLTGLGSWKRRDNTALATGSDGYATGLTVLALEENGLRRTPQVRRGLAWLGRNQNGGEGFWPAWSLNKQRDAGADAAHFMDDAATGYAVLALEDAR</sequence>
<dbReference type="OrthoDB" id="108680at2"/>
<dbReference type="EMBL" id="QVQT01000008">
    <property type="protein sequence ID" value="RFU15011.1"/>
    <property type="molecule type" value="Genomic_DNA"/>
</dbReference>
<dbReference type="SUPFAM" id="SSF48239">
    <property type="entry name" value="Terpenoid cyclases/Protein prenyltransferases"/>
    <property type="match status" value="1"/>
</dbReference>
<dbReference type="Proteomes" id="UP000264702">
    <property type="component" value="Unassembled WGS sequence"/>
</dbReference>
<feature type="signal peptide" evidence="1">
    <location>
        <begin position="1"/>
        <end position="23"/>
    </location>
</feature>
<evidence type="ECO:0000313" key="2">
    <source>
        <dbReference type="EMBL" id="RFU15011.1"/>
    </source>
</evidence>
<organism evidence="2 3">
    <name type="scientific">Paracidobacterium acidisoli</name>
    <dbReference type="NCBI Taxonomy" id="2303751"/>
    <lineage>
        <taxon>Bacteria</taxon>
        <taxon>Pseudomonadati</taxon>
        <taxon>Acidobacteriota</taxon>
        <taxon>Terriglobia</taxon>
        <taxon>Terriglobales</taxon>
        <taxon>Acidobacteriaceae</taxon>
        <taxon>Paracidobacterium</taxon>
    </lineage>
</organism>
<accession>A0A372IJS4</accession>
<feature type="chain" id="PRO_5016937155" description="Squalene-hopene cyclase" evidence="1">
    <location>
        <begin position="24"/>
        <end position="369"/>
    </location>
</feature>
<proteinExistence type="predicted"/>
<dbReference type="Gene3D" id="1.50.10.20">
    <property type="match status" value="1"/>
</dbReference>
<keyword evidence="3" id="KW-1185">Reference proteome</keyword>
<keyword evidence="1" id="KW-0732">Signal</keyword>
<name>A0A372IJS4_9BACT</name>
<comment type="caution">
    <text evidence="2">The sequence shown here is derived from an EMBL/GenBank/DDBJ whole genome shotgun (WGS) entry which is preliminary data.</text>
</comment>
<dbReference type="AlphaFoldDB" id="A0A372IJS4"/>
<evidence type="ECO:0000256" key="1">
    <source>
        <dbReference type="SAM" id="SignalP"/>
    </source>
</evidence>
<dbReference type="RefSeq" id="WP_117303436.1">
    <property type="nucleotide sequence ID" value="NZ_QVQT02000008.1"/>
</dbReference>
<evidence type="ECO:0000313" key="3">
    <source>
        <dbReference type="Proteomes" id="UP000264702"/>
    </source>
</evidence>